<dbReference type="GO" id="GO:0000724">
    <property type="term" value="P:double-strand break repair via homologous recombination"/>
    <property type="evidence" value="ECO:0007669"/>
    <property type="project" value="TreeGrafter"/>
</dbReference>
<organism evidence="6 7">
    <name type="scientific">Streptomyces phage Picard</name>
    <dbReference type="NCBI Taxonomy" id="1920311"/>
    <lineage>
        <taxon>Viruses</taxon>
        <taxon>Duplodnaviria</taxon>
        <taxon>Heunggongvirae</taxon>
        <taxon>Uroviricota</taxon>
        <taxon>Caudoviricetes</taxon>
        <taxon>Picardvirus</taxon>
        <taxon>Picardvirus picard</taxon>
    </lineage>
</organism>
<evidence type="ECO:0000256" key="5">
    <source>
        <dbReference type="SAM" id="MobiDB-lite"/>
    </source>
</evidence>
<feature type="region of interest" description="Disordered" evidence="5">
    <location>
        <begin position="178"/>
        <end position="253"/>
    </location>
</feature>
<dbReference type="InterPro" id="IPR041247">
    <property type="entry name" value="Rad52_fam"/>
</dbReference>
<evidence type="ECO:0000256" key="3">
    <source>
        <dbReference type="ARBA" id="ARBA00023172"/>
    </source>
</evidence>
<evidence type="ECO:0000313" key="7">
    <source>
        <dbReference type="Proteomes" id="UP000226324"/>
    </source>
</evidence>
<sequence>MTVTTLPTPLTAPVAVAVPPAAEQTAGPRDLAPEQVATLLAPINPSRVQNHRGQSHVEAWDVRRWLTRTFGFGGWSVETLELACVAQIEVSPGRWTVVYRAQVRLTVRTPDGRTLSSWEDGASGDAPNQKAIGDAHDMAMKTALSQALKRCAVNLGDGFGLSLYNDGSRRPVVQWSAVHTAPKDPEKAAAEDEPVKPEPTPEQPTVEQPAAPAAEQAPAVEQQPRRNDRAARQTRRPAPQQEPPAAEQAPTVSGYVTKAKAAKTAADVRVLYDAAKAEGVAPAVLAQLADIGATKPGAKPRRKAAATPASTPSSPPQQDDEHAMAVGEVIDAARGAGITDRAEVDALFASRFGCALAEAALAQLREMRDDLIDAAEEPAA</sequence>
<feature type="compositionally biased region" description="Basic and acidic residues" evidence="5">
    <location>
        <begin position="181"/>
        <end position="196"/>
    </location>
</feature>
<dbReference type="InterPro" id="IPR007232">
    <property type="entry name" value="Rad52_Rad59_Rad22"/>
</dbReference>
<feature type="compositionally biased region" description="Low complexity" evidence="5">
    <location>
        <begin position="236"/>
        <end position="253"/>
    </location>
</feature>
<gene>
    <name evidence="6" type="ORF">SEA_PICARD_37</name>
</gene>
<evidence type="ECO:0000313" key="6">
    <source>
        <dbReference type="EMBL" id="APD18567.1"/>
    </source>
</evidence>
<dbReference type="EMBL" id="KY092480">
    <property type="protein sequence ID" value="APD18567.1"/>
    <property type="molecule type" value="Genomic_DNA"/>
</dbReference>
<name>A0A1J0MC32_9CAUD</name>
<keyword evidence="4" id="KW-0234">DNA repair</keyword>
<keyword evidence="2" id="KW-0227">DNA damage</keyword>
<dbReference type="PANTHER" id="PTHR12132">
    <property type="entry name" value="DNA REPAIR AND RECOMBINATION PROTEIN RAD52, RAD59"/>
    <property type="match status" value="1"/>
</dbReference>
<evidence type="ECO:0000256" key="2">
    <source>
        <dbReference type="ARBA" id="ARBA00022763"/>
    </source>
</evidence>
<accession>A0A1J0MC32</accession>
<evidence type="ECO:0000256" key="4">
    <source>
        <dbReference type="ARBA" id="ARBA00023204"/>
    </source>
</evidence>
<dbReference type="GO" id="GO:0045002">
    <property type="term" value="P:double-strand break repair via single-strand annealing"/>
    <property type="evidence" value="ECO:0007669"/>
    <property type="project" value="TreeGrafter"/>
</dbReference>
<dbReference type="SUPFAM" id="SSF54768">
    <property type="entry name" value="dsRNA-binding domain-like"/>
    <property type="match status" value="1"/>
</dbReference>
<feature type="region of interest" description="Disordered" evidence="5">
    <location>
        <begin position="292"/>
        <end position="324"/>
    </location>
</feature>
<evidence type="ECO:0000256" key="1">
    <source>
        <dbReference type="ARBA" id="ARBA00006638"/>
    </source>
</evidence>
<dbReference type="PANTHER" id="PTHR12132:SF1">
    <property type="entry name" value="DNA REPAIR PROTEIN RAD52 HOMOLOG"/>
    <property type="match status" value="1"/>
</dbReference>
<dbReference type="Pfam" id="PF04098">
    <property type="entry name" value="Rad52_Rad22"/>
    <property type="match status" value="1"/>
</dbReference>
<keyword evidence="7" id="KW-1185">Reference proteome</keyword>
<dbReference type="GO" id="GO:0006312">
    <property type="term" value="P:mitotic recombination"/>
    <property type="evidence" value="ECO:0007669"/>
    <property type="project" value="TreeGrafter"/>
</dbReference>
<comment type="similarity">
    <text evidence="1">Belongs to the RAD52 family.</text>
</comment>
<proteinExistence type="inferred from homology"/>
<dbReference type="InterPro" id="IPR042525">
    <property type="entry name" value="Rad52_Rad59_Rad22_sf"/>
</dbReference>
<dbReference type="Gene3D" id="3.30.390.80">
    <property type="entry name" value="DNA repair protein Rad52/59/22"/>
    <property type="match status" value="1"/>
</dbReference>
<feature type="compositionally biased region" description="Low complexity" evidence="5">
    <location>
        <begin position="203"/>
        <end position="222"/>
    </location>
</feature>
<keyword evidence="3" id="KW-0233">DNA recombination</keyword>
<dbReference type="Proteomes" id="UP000226324">
    <property type="component" value="Segment"/>
</dbReference>
<reference evidence="6 7" key="1">
    <citation type="submission" date="2016-11" db="EMBL/GenBank/DDBJ databases">
        <authorList>
            <person name="Adame A."/>
            <person name="Tommaney K.S."/>
            <person name="Leatherman A.T."/>
            <person name="Nguyen L.K."/>
            <person name="Nayek S."/>
            <person name="Bhuiyan S."/>
            <person name="Layton S.R."/>
            <person name="Donegan-Quick R."/>
            <person name="Schaff J."/>
            <person name="Hughes L.E."/>
            <person name="Garlena R.A."/>
            <person name="Russell D.A."/>
            <person name="Pope W.H."/>
            <person name="Jacobs-Sera D."/>
            <person name="Hendrix R.W."/>
            <person name="Hatfull G.F."/>
        </authorList>
    </citation>
    <scope>NUCLEOTIDE SEQUENCE [LARGE SCALE GENOMIC DNA]</scope>
</reference>
<protein>
    <submittedName>
        <fullName evidence="6">Uncharacterized protein</fullName>
    </submittedName>
</protein>